<organism evidence="2 3">
    <name type="scientific">Streptomyces atratus</name>
    <dbReference type="NCBI Taxonomy" id="1893"/>
    <lineage>
        <taxon>Bacteria</taxon>
        <taxon>Bacillati</taxon>
        <taxon>Actinomycetota</taxon>
        <taxon>Actinomycetes</taxon>
        <taxon>Kitasatosporales</taxon>
        <taxon>Streptomycetaceae</taxon>
        <taxon>Streptomyces</taxon>
    </lineage>
</organism>
<protein>
    <submittedName>
        <fullName evidence="2">CHAT domain-containing protein</fullName>
    </submittedName>
</protein>
<sequence>MGGESAGLRRLLENSVATGRRLARTPVPAGVRTGLRERLGLTEADADSRPPPHTARITVVPHHECHGGAQAFGVSAWCEGIPPFPYTTGPTQLRPTGIGLGNALGDGPAPSQLLRDIRHWSHNQRRLAAWINRARAVHGDALQVTIHDDTGYEIPWEAFWLPADPAVGLGEGLLGALVAVTRWLTIRSTELVLPEASVSAAGDVLGYYFHDARPARPYRDGVRHIHDMRADMAVFQGYAHRPHLTIDGFLDELDGCPADPVGLVYMAAHGTYDDRVDALTLAEVTWAEYDDRPMTVLDKDHSMVCLNACHSARFVRNTGLGETDLRGFAELFLRKGAGGCVVAAGQVGDSEARELIGQLVGILAAEPWRPVADSLRLFRARALDEFGPLTNLPRTLHEGRLNVDGQRPVLRLLYSLMFQYYGHPLSTLSLSGPRPGTATGGEGDAR</sequence>
<dbReference type="EMBL" id="FPJO01000002">
    <property type="protein sequence ID" value="SFX27186.1"/>
    <property type="molecule type" value="Genomic_DNA"/>
</dbReference>
<proteinExistence type="predicted"/>
<dbReference type="Proteomes" id="UP000181909">
    <property type="component" value="Unassembled WGS sequence"/>
</dbReference>
<reference evidence="2 3" key="1">
    <citation type="submission" date="2016-11" db="EMBL/GenBank/DDBJ databases">
        <authorList>
            <person name="Jaros S."/>
            <person name="Januszkiewicz K."/>
            <person name="Wedrychowicz H."/>
        </authorList>
    </citation>
    <scope>NUCLEOTIDE SEQUENCE [LARGE SCALE GENOMIC DNA]</scope>
    <source>
        <strain evidence="2 3">OK807</strain>
    </source>
</reference>
<evidence type="ECO:0000313" key="3">
    <source>
        <dbReference type="Proteomes" id="UP000181909"/>
    </source>
</evidence>
<gene>
    <name evidence="2" type="ORF">SAMN02787144_100270</name>
</gene>
<dbReference type="OrthoDB" id="4276364at2"/>
<dbReference type="Pfam" id="PF12770">
    <property type="entry name" value="CHAT"/>
    <property type="match status" value="1"/>
</dbReference>
<evidence type="ECO:0000313" key="2">
    <source>
        <dbReference type="EMBL" id="SFX27186.1"/>
    </source>
</evidence>
<dbReference type="STRING" id="1893.SAMN02787144_100270"/>
<feature type="domain" description="CHAT" evidence="1">
    <location>
        <begin position="244"/>
        <end position="376"/>
    </location>
</feature>
<name>A0A1K1VQ03_STRAR</name>
<dbReference type="RefSeq" id="WP_072483771.1">
    <property type="nucleotide sequence ID" value="NZ_CP108276.1"/>
</dbReference>
<dbReference type="InterPro" id="IPR024983">
    <property type="entry name" value="CHAT_dom"/>
</dbReference>
<evidence type="ECO:0000259" key="1">
    <source>
        <dbReference type="Pfam" id="PF12770"/>
    </source>
</evidence>
<dbReference type="AlphaFoldDB" id="A0A1K1VQ03"/>
<accession>A0A1K1VQ03</accession>